<keyword evidence="3" id="KW-1185">Reference proteome</keyword>
<gene>
    <name evidence="2" type="ORF">NQZ67_05700</name>
</gene>
<evidence type="ECO:0000259" key="1">
    <source>
        <dbReference type="Pfam" id="PF14588"/>
    </source>
</evidence>
<dbReference type="PANTHER" id="PTHR43760">
    <property type="entry name" value="ENDORIBONUCLEASE-RELATED"/>
    <property type="match status" value="1"/>
</dbReference>
<proteinExistence type="predicted"/>
<feature type="domain" description="Endoribonuclease L-PSP/chorismate mutase-like" evidence="1">
    <location>
        <begin position="5"/>
        <end position="151"/>
    </location>
</feature>
<sequence length="154" mass="16861">MSQIEKRLAELGITLPILPEPKFLYKTVNQTGNLIYTSGFDCRIDGVLMYEGKVGSDLTIEQGQEAARQVVINLLAAMKAYLGDLDRVVKIVKILGFVNSAPGFGDQPYVLNAASQLLIDVFGEEGRHARSAIGTSDLPFHTPVEIELIAEIRD</sequence>
<dbReference type="RefSeq" id="WP_257443596.1">
    <property type="nucleotide sequence ID" value="NZ_JANIPJ010000003.1"/>
</dbReference>
<dbReference type="Pfam" id="PF14588">
    <property type="entry name" value="YjgF_endoribonc"/>
    <property type="match status" value="1"/>
</dbReference>
<dbReference type="AlphaFoldDB" id="A0A9X2S7I7"/>
<name>A0A9X2S7I7_9BACL</name>
<organism evidence="2 3">
    <name type="scientific">Paenibacillus soyae</name>
    <dbReference type="NCBI Taxonomy" id="2969249"/>
    <lineage>
        <taxon>Bacteria</taxon>
        <taxon>Bacillati</taxon>
        <taxon>Bacillota</taxon>
        <taxon>Bacilli</taxon>
        <taxon>Bacillales</taxon>
        <taxon>Paenibacillaceae</taxon>
        <taxon>Paenibacillus</taxon>
    </lineage>
</organism>
<comment type="caution">
    <text evidence="2">The sequence shown here is derived from an EMBL/GenBank/DDBJ whole genome shotgun (WGS) entry which is preliminary data.</text>
</comment>
<dbReference type="SUPFAM" id="SSF55298">
    <property type="entry name" value="YjgF-like"/>
    <property type="match status" value="1"/>
</dbReference>
<dbReference type="InterPro" id="IPR035959">
    <property type="entry name" value="RutC-like_sf"/>
</dbReference>
<dbReference type="InterPro" id="IPR013813">
    <property type="entry name" value="Endoribo_LPSP/chorism_mut-like"/>
</dbReference>
<dbReference type="EMBL" id="JANIPJ010000003">
    <property type="protein sequence ID" value="MCR2803374.1"/>
    <property type="molecule type" value="Genomic_DNA"/>
</dbReference>
<dbReference type="Proteomes" id="UP001141950">
    <property type="component" value="Unassembled WGS sequence"/>
</dbReference>
<dbReference type="PANTHER" id="PTHR43760:SF1">
    <property type="entry name" value="ENDORIBONUCLEASE L-PSP_CHORISMATE MUTASE-LIKE DOMAIN-CONTAINING PROTEIN"/>
    <property type="match status" value="1"/>
</dbReference>
<evidence type="ECO:0000313" key="3">
    <source>
        <dbReference type="Proteomes" id="UP001141950"/>
    </source>
</evidence>
<evidence type="ECO:0000313" key="2">
    <source>
        <dbReference type="EMBL" id="MCR2803374.1"/>
    </source>
</evidence>
<dbReference type="Gene3D" id="3.30.1330.40">
    <property type="entry name" value="RutC-like"/>
    <property type="match status" value="1"/>
</dbReference>
<accession>A0A9X2S7I7</accession>
<reference evidence="2" key="1">
    <citation type="submission" date="2022-08" db="EMBL/GenBank/DDBJ databases">
        <title>The genomic sequence of strain Paenibacillus sp. SCIV0701.</title>
        <authorList>
            <person name="Zhao H."/>
        </authorList>
    </citation>
    <scope>NUCLEOTIDE SEQUENCE</scope>
    <source>
        <strain evidence="2">SCIV0701</strain>
    </source>
</reference>
<protein>
    <submittedName>
        <fullName evidence="2">RidA family protein</fullName>
    </submittedName>
</protein>
<dbReference type="CDD" id="cd02199">
    <property type="entry name" value="YjgF_YER057c_UK114_like_1"/>
    <property type="match status" value="1"/>
</dbReference>